<dbReference type="KEGG" id="ddz:DSYM_16090"/>
<dbReference type="PANTHER" id="PTHR40261:SF1">
    <property type="entry name" value="RIESKE DOMAIN-CONTAINING PROTEIN"/>
    <property type="match status" value="1"/>
</dbReference>
<evidence type="ECO:0000256" key="4">
    <source>
        <dbReference type="ARBA" id="ARBA00023014"/>
    </source>
</evidence>
<evidence type="ECO:0000256" key="2">
    <source>
        <dbReference type="ARBA" id="ARBA00022723"/>
    </source>
</evidence>
<keyword evidence="3" id="KW-0408">Iron</keyword>
<feature type="domain" description="Rieske" evidence="5">
    <location>
        <begin position="6"/>
        <end position="112"/>
    </location>
</feature>
<evidence type="ECO:0000259" key="5">
    <source>
        <dbReference type="PROSITE" id="PS51296"/>
    </source>
</evidence>
<evidence type="ECO:0000313" key="7">
    <source>
        <dbReference type="Proteomes" id="UP000662914"/>
    </source>
</evidence>
<dbReference type="InterPro" id="IPR036922">
    <property type="entry name" value="Rieske_2Fe-2S_sf"/>
</dbReference>
<dbReference type="InterPro" id="IPR017941">
    <property type="entry name" value="Rieske_2Fe-2S"/>
</dbReference>
<dbReference type="PANTHER" id="PTHR40261">
    <property type="match status" value="1"/>
</dbReference>
<dbReference type="CDD" id="cd03467">
    <property type="entry name" value="Rieske"/>
    <property type="match status" value="1"/>
</dbReference>
<keyword evidence="1" id="KW-0001">2Fe-2S</keyword>
<proteinExistence type="predicted"/>
<keyword evidence="2" id="KW-0479">Metal-binding</keyword>
<evidence type="ECO:0000256" key="1">
    <source>
        <dbReference type="ARBA" id="ARBA00022714"/>
    </source>
</evidence>
<gene>
    <name evidence="6" type="ORF">DSYM_16090</name>
</gene>
<dbReference type="PROSITE" id="PS51296">
    <property type="entry name" value="RIESKE"/>
    <property type="match status" value="1"/>
</dbReference>
<accession>A0A809QZT8</accession>
<dbReference type="AlphaFoldDB" id="A0A809QZT8"/>
<dbReference type="SUPFAM" id="SSF50022">
    <property type="entry name" value="ISP domain"/>
    <property type="match status" value="1"/>
</dbReference>
<name>A0A809QZT8_9PROT</name>
<reference evidence="6" key="1">
    <citation type="journal article" name="DNA Res.">
        <title>The physiological potential of anammox bacteria as revealed by their core genome structure.</title>
        <authorList>
            <person name="Okubo T."/>
            <person name="Toyoda A."/>
            <person name="Fukuhara K."/>
            <person name="Uchiyama I."/>
            <person name="Harigaya Y."/>
            <person name="Kuroiwa M."/>
            <person name="Suzuki T."/>
            <person name="Murakami Y."/>
            <person name="Suwa Y."/>
            <person name="Takami H."/>
        </authorList>
    </citation>
    <scope>NUCLEOTIDE SEQUENCE</scope>
    <source>
        <strain evidence="6">317325-3</strain>
    </source>
</reference>
<dbReference type="Gene3D" id="2.102.10.10">
    <property type="entry name" value="Rieske [2Fe-2S] iron-sulphur domain"/>
    <property type="match status" value="1"/>
</dbReference>
<evidence type="ECO:0000313" key="6">
    <source>
        <dbReference type="EMBL" id="BBO20910.1"/>
    </source>
</evidence>
<organism evidence="6 7">
    <name type="scientific">Candidatus Desulfobacillus denitrificans</name>
    <dbReference type="NCBI Taxonomy" id="2608985"/>
    <lineage>
        <taxon>Bacteria</taxon>
        <taxon>Pseudomonadati</taxon>
        <taxon>Pseudomonadota</taxon>
        <taxon>Betaproteobacteria</taxon>
        <taxon>Candidatus Desulfobacillus</taxon>
    </lineage>
</organism>
<sequence length="122" mass="13007">MAETERLICASDALAEGGNGVRFEMAGKGGSQAAFAVRYGGQVYAYLNRCAHIGIELDWQPGEFFDGSGLYLICTTHGATYLPDSGHCVAGPCRGKRLISVAVCEHDGGIYLKLPETYARDA</sequence>
<evidence type="ECO:0000256" key="3">
    <source>
        <dbReference type="ARBA" id="ARBA00023004"/>
    </source>
</evidence>
<dbReference type="GO" id="GO:0051537">
    <property type="term" value="F:2 iron, 2 sulfur cluster binding"/>
    <property type="evidence" value="ECO:0007669"/>
    <property type="project" value="UniProtKB-KW"/>
</dbReference>
<protein>
    <submittedName>
        <fullName evidence="6">Rieske iron-sulfur protein</fullName>
    </submittedName>
</protein>
<dbReference type="Pfam" id="PF00355">
    <property type="entry name" value="Rieske"/>
    <property type="match status" value="1"/>
</dbReference>
<keyword evidence="4" id="KW-0411">Iron-sulfur</keyword>
<dbReference type="GO" id="GO:0046872">
    <property type="term" value="F:metal ion binding"/>
    <property type="evidence" value="ECO:0007669"/>
    <property type="project" value="UniProtKB-KW"/>
</dbReference>
<dbReference type="Proteomes" id="UP000662914">
    <property type="component" value="Chromosome"/>
</dbReference>
<dbReference type="EMBL" id="AP021857">
    <property type="protein sequence ID" value="BBO20910.1"/>
    <property type="molecule type" value="Genomic_DNA"/>
</dbReference>